<evidence type="ECO:0000256" key="2">
    <source>
        <dbReference type="ARBA" id="ARBA00023125"/>
    </source>
</evidence>
<dbReference type="InterPro" id="IPR036527">
    <property type="entry name" value="SCP2_sterol-bd_dom_sf"/>
</dbReference>
<dbReference type="Pfam" id="PF01638">
    <property type="entry name" value="HxlR"/>
    <property type="match status" value="1"/>
</dbReference>
<dbReference type="SUPFAM" id="SSF55718">
    <property type="entry name" value="SCP-like"/>
    <property type="match status" value="1"/>
</dbReference>
<dbReference type="Proteomes" id="UP000199651">
    <property type="component" value="Unassembled WGS sequence"/>
</dbReference>
<dbReference type="OrthoDB" id="9792527at2"/>
<evidence type="ECO:0000313" key="5">
    <source>
        <dbReference type="EMBL" id="SDO17223.1"/>
    </source>
</evidence>
<feature type="domain" description="HTH hxlR-type" evidence="4">
    <location>
        <begin position="53"/>
        <end position="151"/>
    </location>
</feature>
<accession>A0A1H0HDS0</accession>
<dbReference type="InterPro" id="IPR002577">
    <property type="entry name" value="HTH_HxlR"/>
</dbReference>
<dbReference type="SUPFAM" id="SSF46785">
    <property type="entry name" value="Winged helix' DNA-binding domain"/>
    <property type="match status" value="1"/>
</dbReference>
<dbReference type="STRING" id="504798.SAMN05421871_101230"/>
<dbReference type="Gene3D" id="3.30.1050.10">
    <property type="entry name" value="SCP2 sterol-binding domain"/>
    <property type="match status" value="1"/>
</dbReference>
<name>A0A1H0HDS0_9PSEU</name>
<keyword evidence="6" id="KW-1185">Reference proteome</keyword>
<proteinExistence type="predicted"/>
<evidence type="ECO:0000256" key="3">
    <source>
        <dbReference type="ARBA" id="ARBA00023163"/>
    </source>
</evidence>
<dbReference type="InterPro" id="IPR036388">
    <property type="entry name" value="WH-like_DNA-bd_sf"/>
</dbReference>
<keyword evidence="2 5" id="KW-0238">DNA-binding</keyword>
<evidence type="ECO:0000313" key="6">
    <source>
        <dbReference type="Proteomes" id="UP000199651"/>
    </source>
</evidence>
<dbReference type="Gene3D" id="1.10.10.10">
    <property type="entry name" value="Winged helix-like DNA-binding domain superfamily/Winged helix DNA-binding domain"/>
    <property type="match status" value="1"/>
</dbReference>
<protein>
    <submittedName>
        <fullName evidence="5">DNA-binding transcriptional regulator, HxlR family</fullName>
    </submittedName>
</protein>
<reference evidence="6" key="1">
    <citation type="submission" date="2016-10" db="EMBL/GenBank/DDBJ databases">
        <authorList>
            <person name="Varghese N."/>
            <person name="Submissions S."/>
        </authorList>
    </citation>
    <scope>NUCLEOTIDE SEQUENCE [LARGE SCALE GENOMIC DNA]</scope>
    <source>
        <strain evidence="6">IBRC-M 10655</strain>
    </source>
</reference>
<organism evidence="5 6">
    <name type="scientific">Actinokineospora alba</name>
    <dbReference type="NCBI Taxonomy" id="504798"/>
    <lineage>
        <taxon>Bacteria</taxon>
        <taxon>Bacillati</taxon>
        <taxon>Actinomycetota</taxon>
        <taxon>Actinomycetes</taxon>
        <taxon>Pseudonocardiales</taxon>
        <taxon>Pseudonocardiaceae</taxon>
        <taxon>Actinokineospora</taxon>
    </lineage>
</organism>
<dbReference type="PANTHER" id="PTHR33204">
    <property type="entry name" value="TRANSCRIPTIONAL REGULATOR, MARR FAMILY"/>
    <property type="match status" value="1"/>
</dbReference>
<evidence type="ECO:0000256" key="1">
    <source>
        <dbReference type="ARBA" id="ARBA00023015"/>
    </source>
</evidence>
<gene>
    <name evidence="5" type="ORF">SAMN05192558_10273</name>
</gene>
<dbReference type="InterPro" id="IPR036390">
    <property type="entry name" value="WH_DNA-bd_sf"/>
</dbReference>
<keyword evidence="1" id="KW-0805">Transcription regulation</keyword>
<dbReference type="PANTHER" id="PTHR33204:SF18">
    <property type="entry name" value="TRANSCRIPTIONAL REGULATORY PROTEIN"/>
    <property type="match status" value="1"/>
</dbReference>
<evidence type="ECO:0000259" key="4">
    <source>
        <dbReference type="PROSITE" id="PS51118"/>
    </source>
</evidence>
<dbReference type="EMBL" id="FNJB01000002">
    <property type="protein sequence ID" value="SDO17223.1"/>
    <property type="molecule type" value="Genomic_DNA"/>
</dbReference>
<sequence length="266" mass="28657">MTESAWKVVMDEDGLTITGDSFSLSTSTSDPGGLDSVVSALQGVSRASYGQYCGLARAIEAVGERWGMLVVRDLLVNPKSTAELHEGLPGVPMNLLAMRIKEMAFVGIIERSETTDGEGADQYQLTEYGRGLEEILLSFGRWGSAMLTAPRPEDIVTEDSMMVSMRTTFLPEAAAGRSARFQLHFGEVVIHIVIEDGQLEVGRGPLLGAPKIEPGPTFKDVLTREMTVDDAIATGTVKLSGDPDALHTFASMFALPYQDAPQRSSI</sequence>
<keyword evidence="3" id="KW-0804">Transcription</keyword>
<dbReference type="RefSeq" id="WP_091370373.1">
    <property type="nucleotide sequence ID" value="NZ_FNDV01000001.1"/>
</dbReference>
<dbReference type="GO" id="GO:0003677">
    <property type="term" value="F:DNA binding"/>
    <property type="evidence" value="ECO:0007669"/>
    <property type="project" value="UniProtKB-KW"/>
</dbReference>
<dbReference type="AlphaFoldDB" id="A0A1H0HDS0"/>
<dbReference type="PROSITE" id="PS51118">
    <property type="entry name" value="HTH_HXLR"/>
    <property type="match status" value="1"/>
</dbReference>